<dbReference type="CDD" id="cd00608">
    <property type="entry name" value="GalT"/>
    <property type="match status" value="1"/>
</dbReference>
<keyword evidence="7 17" id="KW-0548">Nucleotidyltransferase</keyword>
<evidence type="ECO:0000256" key="4">
    <source>
        <dbReference type="ARBA" id="ARBA00012384"/>
    </source>
</evidence>
<comment type="caution">
    <text evidence="20">The sequence shown here is derived from an EMBL/GenBank/DDBJ whole genome shotgun (WGS) entry which is preliminary data.</text>
</comment>
<feature type="binding site" evidence="16">
    <location>
        <position position="188"/>
    </location>
    <ligand>
        <name>Fe cation</name>
        <dbReference type="ChEBI" id="CHEBI:24875"/>
    </ligand>
</feature>
<evidence type="ECO:0000259" key="19">
    <source>
        <dbReference type="Pfam" id="PF02744"/>
    </source>
</evidence>
<feature type="binding site" evidence="16">
    <location>
        <position position="287"/>
    </location>
    <ligand>
        <name>Fe cation</name>
        <dbReference type="ChEBI" id="CHEBI:24875"/>
    </ligand>
</feature>
<evidence type="ECO:0000256" key="12">
    <source>
        <dbReference type="NCBIfam" id="TIGR00209"/>
    </source>
</evidence>
<dbReference type="Gene3D" id="3.30.428.10">
    <property type="entry name" value="HIT-like"/>
    <property type="match status" value="2"/>
</dbReference>
<dbReference type="InterPro" id="IPR036265">
    <property type="entry name" value="HIT-like_sf"/>
</dbReference>
<dbReference type="PANTHER" id="PTHR11943:SF1">
    <property type="entry name" value="GALACTOSE-1-PHOSPHATE URIDYLYLTRANSFERASE"/>
    <property type="match status" value="1"/>
</dbReference>
<feature type="binding site" evidence="14">
    <location>
        <begin position="322"/>
        <end position="323"/>
    </location>
    <ligand>
        <name>UDP-alpha-D-glucose</name>
        <dbReference type="ChEBI" id="CHEBI:58885"/>
        <note>ligand shared between dimeric partners</note>
    </ligand>
</feature>
<evidence type="ECO:0000256" key="1">
    <source>
        <dbReference type="ARBA" id="ARBA00001107"/>
    </source>
</evidence>
<dbReference type="NCBIfam" id="NF008724">
    <property type="entry name" value="PRK11720.1"/>
    <property type="match status" value="1"/>
</dbReference>
<dbReference type="InterPro" id="IPR005849">
    <property type="entry name" value="GalP_Utransf_N"/>
</dbReference>
<dbReference type="Proteomes" id="UP000280307">
    <property type="component" value="Unassembled WGS sequence"/>
</dbReference>
<organism evidence="20 21">
    <name type="scientific">Candidatus Viridilinea halotolerans</name>
    <dbReference type="NCBI Taxonomy" id="2491704"/>
    <lineage>
        <taxon>Bacteria</taxon>
        <taxon>Bacillati</taxon>
        <taxon>Chloroflexota</taxon>
        <taxon>Chloroflexia</taxon>
        <taxon>Chloroflexales</taxon>
        <taxon>Chloroflexineae</taxon>
        <taxon>Oscillochloridaceae</taxon>
        <taxon>Candidatus Viridilinea</taxon>
    </lineage>
</organism>
<evidence type="ECO:0000256" key="14">
    <source>
        <dbReference type="PIRSR" id="PIRSR000808-2"/>
    </source>
</evidence>
<feature type="binding site" evidence="15">
    <location>
        <position position="170"/>
    </location>
    <ligand>
        <name>Zn(2+)</name>
        <dbReference type="ChEBI" id="CHEBI:29105"/>
    </ligand>
</feature>
<dbReference type="PANTHER" id="PTHR11943">
    <property type="entry name" value="GALACTOSE-1-PHOSPHATE URIDYLYLTRANSFERASE"/>
    <property type="match status" value="1"/>
</dbReference>
<dbReference type="EMBL" id="RSAS01000612">
    <property type="protein sequence ID" value="RRR69593.1"/>
    <property type="molecule type" value="Genomic_DNA"/>
</dbReference>
<keyword evidence="9 15" id="KW-0862">Zinc</keyword>
<evidence type="ECO:0000256" key="7">
    <source>
        <dbReference type="ARBA" id="ARBA00022695"/>
    </source>
</evidence>
<sequence length="355" mass="39987">MFNSHHHQHRRYNPLIDQWIVVSPQRMQRPWLGQQEPAPIDQRPAYDAHCFLCPGNLRADGKRTPAYTGVWAFDNDYAALLPDPPQGEVLERASAEAPPLLVAQAERGICRVICYTPRHDLGLGQLDPAALRGVIEAWAAEYRTLGALDWVRYVLPFENRGAMMGASNPHPHGQLWATGFLPGEVAREDASQRRYLASTGRTLLSDYLAMELERQERIVCANAHFVAVVPFWATWPFETLLIARRPVGALSDLHPDEQDGLAAILKSLIGCYDRLFQARFPYSMGWHQAPTDGLPQAHWHLHAHFLPPLLRSATVRKFMVGYELLGEPQRDLTPEEAARRLRTALLPHAEGTSAQ</sequence>
<feature type="binding site" evidence="14">
    <location>
        <begin position="317"/>
        <end position="318"/>
    </location>
    <ligand>
        <name>UDP-alpha-D-glucose</name>
        <dbReference type="ChEBI" id="CHEBI:58885"/>
        <note>ligand shared between dimeric partners</note>
    </ligand>
</feature>
<feature type="active site" description="Tele-UMP-histidine intermediate" evidence="13">
    <location>
        <position position="172"/>
    </location>
</feature>
<dbReference type="Pfam" id="PF02744">
    <property type="entry name" value="GalP_UDP_tr_C"/>
    <property type="match status" value="1"/>
</dbReference>
<evidence type="ECO:0000256" key="6">
    <source>
        <dbReference type="ARBA" id="ARBA00022679"/>
    </source>
</evidence>
<feature type="binding site" description="in other chain" evidence="14">
    <location>
        <position position="59"/>
    </location>
    <ligand>
        <name>UDP-alpha-D-glucose</name>
        <dbReference type="ChEBI" id="CHEBI:58885"/>
        <note>ligand shared between dimeric partners</note>
    </ligand>
</feature>
<gene>
    <name evidence="20" type="ORF">EI684_15215</name>
</gene>
<comment type="similarity">
    <text evidence="3 17">Belongs to the galactose-1-phosphate uridylyltransferase type 1 family.</text>
</comment>
<dbReference type="InterPro" id="IPR019779">
    <property type="entry name" value="GalP_UDPtransf1_His-AS"/>
</dbReference>
<dbReference type="AlphaFoldDB" id="A0A426TVS0"/>
<proteinExistence type="inferred from homology"/>
<protein>
    <recommendedName>
        <fullName evidence="5 12">Galactose-1-phosphate uridylyltransferase</fullName>
        <ecNumber evidence="4 12">2.7.7.12</ecNumber>
    </recommendedName>
</protein>
<evidence type="ECO:0000313" key="21">
    <source>
        <dbReference type="Proteomes" id="UP000280307"/>
    </source>
</evidence>
<feature type="domain" description="Galactose-1-phosphate uridyl transferase N-terminal" evidence="18">
    <location>
        <begin position="5"/>
        <end position="182"/>
    </location>
</feature>
<dbReference type="GO" id="GO:0005737">
    <property type="term" value="C:cytoplasm"/>
    <property type="evidence" value="ECO:0007669"/>
    <property type="project" value="TreeGrafter"/>
</dbReference>
<dbReference type="GO" id="GO:0033499">
    <property type="term" value="P:galactose catabolic process via UDP-galactose, Leloir pathway"/>
    <property type="evidence" value="ECO:0007669"/>
    <property type="project" value="TreeGrafter"/>
</dbReference>
<evidence type="ECO:0000313" key="20">
    <source>
        <dbReference type="EMBL" id="RRR69593.1"/>
    </source>
</evidence>
<dbReference type="InterPro" id="IPR001937">
    <property type="entry name" value="GalP_UDPtransf1"/>
</dbReference>
<accession>A0A426TVS0</accession>
<evidence type="ECO:0000256" key="5">
    <source>
        <dbReference type="ARBA" id="ARBA00016340"/>
    </source>
</evidence>
<comment type="cofactor">
    <cofactor evidence="15">
        <name>Zn(2+)</name>
        <dbReference type="ChEBI" id="CHEBI:29105"/>
    </cofactor>
    <text evidence="15">Binds 1 zinc ion per subunit.</text>
</comment>
<keyword evidence="6 17" id="KW-0808">Transferase</keyword>
<evidence type="ECO:0000256" key="11">
    <source>
        <dbReference type="ARBA" id="ARBA00023277"/>
    </source>
</evidence>
<evidence type="ECO:0000256" key="3">
    <source>
        <dbReference type="ARBA" id="ARBA00010951"/>
    </source>
</evidence>
<evidence type="ECO:0000256" key="8">
    <source>
        <dbReference type="ARBA" id="ARBA00022723"/>
    </source>
</evidence>
<dbReference type="PIRSF" id="PIRSF000808">
    <property type="entry name" value="GalT"/>
    <property type="match status" value="1"/>
</dbReference>
<reference evidence="20 21" key="1">
    <citation type="submission" date="2018-12" db="EMBL/GenBank/DDBJ databases">
        <title>Genome Sequence of Candidatus Viridilinea halotolerans isolated from saline sulfide-rich spring.</title>
        <authorList>
            <person name="Grouzdev D.S."/>
            <person name="Burganskaya E.I."/>
            <person name="Krutkina M.S."/>
            <person name="Sukhacheva M.V."/>
            <person name="Gorlenko V.M."/>
        </authorList>
    </citation>
    <scope>NUCLEOTIDE SEQUENCE [LARGE SCALE GENOMIC DNA]</scope>
    <source>
        <strain evidence="20">Chok-6</strain>
    </source>
</reference>
<keyword evidence="11 17" id="KW-0119">Carbohydrate metabolism</keyword>
<evidence type="ECO:0000256" key="16">
    <source>
        <dbReference type="PIRSR" id="PIRSR000808-4"/>
    </source>
</evidence>
<feature type="binding site" description="in other chain" evidence="14">
    <location>
        <position position="159"/>
    </location>
    <ligand>
        <name>UDP-alpha-D-glucose</name>
        <dbReference type="ChEBI" id="CHEBI:58885"/>
        <note>ligand shared between dimeric partners</note>
    </ligand>
</feature>
<feature type="binding site" description="in other chain" evidence="14">
    <location>
        <position position="174"/>
    </location>
    <ligand>
        <name>UDP-alpha-D-glucose</name>
        <dbReference type="ChEBI" id="CHEBI:58885"/>
        <note>ligand shared between dimeric partners</note>
    </ligand>
</feature>
<evidence type="ECO:0000256" key="15">
    <source>
        <dbReference type="PIRSR" id="PIRSR000808-3"/>
    </source>
</evidence>
<feature type="binding site" evidence="14">
    <location>
        <begin position="26"/>
        <end position="29"/>
    </location>
    <ligand>
        <name>UDP-alpha-D-glucose</name>
        <dbReference type="ChEBI" id="CHEBI:58885"/>
        <note>ligand shared between dimeric partners</note>
    </ligand>
</feature>
<dbReference type="SUPFAM" id="SSF54197">
    <property type="entry name" value="HIT-like"/>
    <property type="match status" value="2"/>
</dbReference>
<dbReference type="EC" id="2.7.7.12" evidence="4 12"/>
<dbReference type="Pfam" id="PF01087">
    <property type="entry name" value="GalP_UDP_transf"/>
    <property type="match status" value="1"/>
</dbReference>
<evidence type="ECO:0000256" key="17">
    <source>
        <dbReference type="RuleBase" id="RU000506"/>
    </source>
</evidence>
<feature type="binding site" description="in other chain" evidence="14">
    <location>
        <begin position="165"/>
        <end position="167"/>
    </location>
    <ligand>
        <name>UDP-alpha-D-glucose</name>
        <dbReference type="ChEBI" id="CHEBI:58885"/>
        <note>ligand shared between dimeric partners</note>
    </ligand>
</feature>
<feature type="binding site" evidence="15">
    <location>
        <position position="50"/>
    </location>
    <ligand>
        <name>Zn(2+)</name>
        <dbReference type="ChEBI" id="CHEBI:29105"/>
    </ligand>
</feature>
<keyword evidence="10 17" id="KW-0299">Galactose metabolism</keyword>
<dbReference type="PROSITE" id="PS00117">
    <property type="entry name" value="GAL_P_UDP_TRANSF_I"/>
    <property type="match status" value="1"/>
</dbReference>
<comment type="cofactor">
    <cofactor evidence="16">
        <name>Fe cation</name>
        <dbReference type="ChEBI" id="CHEBI:24875"/>
    </cofactor>
    <text evidence="16">Binds 1 Fe cation per subunit.</text>
</comment>
<feature type="binding site" description="in other chain" evidence="14">
    <location>
        <position position="329"/>
    </location>
    <ligand>
        <name>UDP-alpha-D-glucose</name>
        <dbReference type="ChEBI" id="CHEBI:58885"/>
        <note>ligand shared between dimeric partners</note>
    </ligand>
</feature>
<feature type="domain" description="Galactose-1-phosphate uridyl transferase C-terminal" evidence="19">
    <location>
        <begin position="189"/>
        <end position="344"/>
    </location>
</feature>
<evidence type="ECO:0000256" key="13">
    <source>
        <dbReference type="PIRSR" id="PIRSR000808-1"/>
    </source>
</evidence>
<feature type="binding site" description="in other chain" evidence="14">
    <location>
        <begin position="75"/>
        <end position="76"/>
    </location>
    <ligand>
        <name>UDP-alpha-D-glucose</name>
        <dbReference type="ChEBI" id="CHEBI:58885"/>
        <note>ligand shared between dimeric partners</note>
    </ligand>
</feature>
<feature type="binding site" evidence="15">
    <location>
        <position position="119"/>
    </location>
    <ligand>
        <name>Zn(2+)</name>
        <dbReference type="ChEBI" id="CHEBI:29105"/>
    </ligand>
</feature>
<evidence type="ECO:0000256" key="9">
    <source>
        <dbReference type="ARBA" id="ARBA00022833"/>
    </source>
</evidence>
<feature type="binding site" evidence="16">
    <location>
        <position position="302"/>
    </location>
    <ligand>
        <name>Fe cation</name>
        <dbReference type="ChEBI" id="CHEBI:24875"/>
    </ligand>
</feature>
<dbReference type="GO" id="GO:0008108">
    <property type="term" value="F:UDP-glucose:hexose-1-phosphate uridylyltransferase activity"/>
    <property type="evidence" value="ECO:0007669"/>
    <property type="project" value="UniProtKB-UniRule"/>
</dbReference>
<keyword evidence="16" id="KW-0408">Iron</keyword>
<comment type="pathway">
    <text evidence="2 17">Carbohydrate metabolism; galactose metabolism.</text>
</comment>
<dbReference type="InterPro" id="IPR005850">
    <property type="entry name" value="GalP_Utransf_C"/>
</dbReference>
<evidence type="ECO:0000256" key="2">
    <source>
        <dbReference type="ARBA" id="ARBA00004947"/>
    </source>
</evidence>
<evidence type="ECO:0000256" key="10">
    <source>
        <dbReference type="ARBA" id="ARBA00023144"/>
    </source>
</evidence>
<feature type="binding site" evidence="16">
    <location>
        <position position="304"/>
    </location>
    <ligand>
        <name>Fe cation</name>
        <dbReference type="ChEBI" id="CHEBI:24875"/>
    </ligand>
</feature>
<comment type="catalytic activity">
    <reaction evidence="1 17">
        <text>alpha-D-galactose 1-phosphate + UDP-alpha-D-glucose = alpha-D-glucose 1-phosphate + UDP-alpha-D-galactose</text>
        <dbReference type="Rhea" id="RHEA:13989"/>
        <dbReference type="ChEBI" id="CHEBI:58336"/>
        <dbReference type="ChEBI" id="CHEBI:58601"/>
        <dbReference type="ChEBI" id="CHEBI:58885"/>
        <dbReference type="ChEBI" id="CHEBI:66914"/>
        <dbReference type="EC" id="2.7.7.12"/>
    </reaction>
</comment>
<dbReference type="UniPathway" id="UPA00214"/>
<dbReference type="GO" id="GO:0008270">
    <property type="term" value="F:zinc ion binding"/>
    <property type="evidence" value="ECO:0007669"/>
    <property type="project" value="InterPro"/>
</dbReference>
<dbReference type="FunFam" id="3.30.428.10:FF:000001">
    <property type="entry name" value="Galactose-1-phosphate uridylyltransferase"/>
    <property type="match status" value="1"/>
</dbReference>
<dbReference type="NCBIfam" id="TIGR00209">
    <property type="entry name" value="galT_1"/>
    <property type="match status" value="1"/>
</dbReference>
<keyword evidence="8 15" id="KW-0479">Metal-binding</keyword>
<evidence type="ECO:0000259" key="18">
    <source>
        <dbReference type="Pfam" id="PF01087"/>
    </source>
</evidence>
<feature type="binding site" evidence="15">
    <location>
        <position position="53"/>
    </location>
    <ligand>
        <name>Zn(2+)</name>
        <dbReference type="ChEBI" id="CHEBI:29105"/>
    </ligand>
</feature>
<name>A0A426TVS0_9CHLR</name>